<accession>A0A1I7AM48</accession>
<keyword evidence="4" id="KW-1185">Reference proteome</keyword>
<reference evidence="3 4" key="1">
    <citation type="submission" date="2016-10" db="EMBL/GenBank/DDBJ databases">
        <authorList>
            <person name="de Groot N.N."/>
        </authorList>
    </citation>
    <scope>NUCLEOTIDE SEQUENCE [LARGE SCALE GENOMIC DNA]</scope>
    <source>
        <strain evidence="3 4">CGMCC 1.7005</strain>
    </source>
</reference>
<dbReference type="GO" id="GO:0004519">
    <property type="term" value="F:endonuclease activity"/>
    <property type="evidence" value="ECO:0007669"/>
    <property type="project" value="UniProtKB-KW"/>
</dbReference>
<name>A0A1I7AM48_9FLAO</name>
<dbReference type="Proteomes" id="UP000236454">
    <property type="component" value="Unassembled WGS sequence"/>
</dbReference>
<feature type="domain" description="GIY-YIG" evidence="2">
    <location>
        <begin position="1"/>
        <end position="76"/>
    </location>
</feature>
<dbReference type="Pfam" id="PF01541">
    <property type="entry name" value="GIY-YIG"/>
    <property type="match status" value="1"/>
</dbReference>
<dbReference type="RefSeq" id="WP_090249456.1">
    <property type="nucleotide sequence ID" value="NZ_FPAS01000003.1"/>
</dbReference>
<dbReference type="STRING" id="477690.SAMN05216474_2217"/>
<organism evidence="3 4">
    <name type="scientific">Lishizhenia tianjinensis</name>
    <dbReference type="NCBI Taxonomy" id="477690"/>
    <lineage>
        <taxon>Bacteria</taxon>
        <taxon>Pseudomonadati</taxon>
        <taxon>Bacteroidota</taxon>
        <taxon>Flavobacteriia</taxon>
        <taxon>Flavobacteriales</taxon>
        <taxon>Crocinitomicaceae</taxon>
        <taxon>Lishizhenia</taxon>
    </lineage>
</organism>
<dbReference type="EMBL" id="FPAS01000003">
    <property type="protein sequence ID" value="SFT75946.1"/>
    <property type="molecule type" value="Genomic_DNA"/>
</dbReference>
<dbReference type="InterPro" id="IPR050190">
    <property type="entry name" value="UPF0213_domain"/>
</dbReference>
<keyword evidence="3" id="KW-0255">Endonuclease</keyword>
<sequence length="84" mass="10129">MYKVYILYSNTLNKFYIGYTGDNIQTRLKKHNSNHKGFTGKVNDWFVKYTEDYKTKEEALAREKQIKSWKSRKMILQLIEKVNT</sequence>
<dbReference type="OrthoDB" id="1203060at2"/>
<dbReference type="InterPro" id="IPR000305">
    <property type="entry name" value="GIY-YIG_endonuc"/>
</dbReference>
<dbReference type="Gene3D" id="3.40.1440.10">
    <property type="entry name" value="GIY-YIG endonuclease"/>
    <property type="match status" value="1"/>
</dbReference>
<keyword evidence="3" id="KW-0540">Nuclease</keyword>
<dbReference type="PANTHER" id="PTHR34477:SF5">
    <property type="entry name" value="BSL5627 PROTEIN"/>
    <property type="match status" value="1"/>
</dbReference>
<dbReference type="PANTHER" id="PTHR34477">
    <property type="entry name" value="UPF0213 PROTEIN YHBQ"/>
    <property type="match status" value="1"/>
</dbReference>
<dbReference type="AlphaFoldDB" id="A0A1I7AM48"/>
<gene>
    <name evidence="3" type="ORF">SAMN05216474_2217</name>
</gene>
<dbReference type="CDD" id="cd10449">
    <property type="entry name" value="GIY-YIG_SLX1_like"/>
    <property type="match status" value="1"/>
</dbReference>
<dbReference type="SUPFAM" id="SSF82771">
    <property type="entry name" value="GIY-YIG endonuclease"/>
    <property type="match status" value="1"/>
</dbReference>
<evidence type="ECO:0000313" key="4">
    <source>
        <dbReference type="Proteomes" id="UP000236454"/>
    </source>
</evidence>
<evidence type="ECO:0000256" key="1">
    <source>
        <dbReference type="ARBA" id="ARBA00007435"/>
    </source>
</evidence>
<dbReference type="PROSITE" id="PS50164">
    <property type="entry name" value="GIY_YIG"/>
    <property type="match status" value="1"/>
</dbReference>
<protein>
    <submittedName>
        <fullName evidence="3">Putative endonuclease</fullName>
    </submittedName>
</protein>
<evidence type="ECO:0000259" key="2">
    <source>
        <dbReference type="PROSITE" id="PS50164"/>
    </source>
</evidence>
<dbReference type="InterPro" id="IPR035901">
    <property type="entry name" value="GIY-YIG_endonuc_sf"/>
</dbReference>
<comment type="similarity">
    <text evidence="1">Belongs to the UPF0213 family.</text>
</comment>
<keyword evidence="3" id="KW-0378">Hydrolase</keyword>
<proteinExistence type="inferred from homology"/>
<evidence type="ECO:0000313" key="3">
    <source>
        <dbReference type="EMBL" id="SFT75946.1"/>
    </source>
</evidence>